<protein>
    <submittedName>
        <fullName evidence="2">MoxR-like ATPase</fullName>
    </submittedName>
</protein>
<dbReference type="GO" id="GO:0005524">
    <property type="term" value="F:ATP binding"/>
    <property type="evidence" value="ECO:0007669"/>
    <property type="project" value="InterPro"/>
</dbReference>
<dbReference type="AlphaFoldDB" id="A0A1Y6CBV2"/>
<name>A0A1Y6CBV2_9BACT</name>
<evidence type="ECO:0000313" key="2">
    <source>
        <dbReference type="EMBL" id="SMF55623.1"/>
    </source>
</evidence>
<dbReference type="Pfam" id="PF17863">
    <property type="entry name" value="AAA_lid_2"/>
    <property type="match status" value="1"/>
</dbReference>
<dbReference type="GO" id="GO:0016887">
    <property type="term" value="F:ATP hydrolysis activity"/>
    <property type="evidence" value="ECO:0007669"/>
    <property type="project" value="InterPro"/>
</dbReference>
<evidence type="ECO:0000313" key="3">
    <source>
        <dbReference type="Proteomes" id="UP000192907"/>
    </source>
</evidence>
<dbReference type="InterPro" id="IPR050764">
    <property type="entry name" value="CbbQ/NirQ/NorQ/GpvN"/>
</dbReference>
<dbReference type="Gene3D" id="3.40.50.300">
    <property type="entry name" value="P-loop containing nucleotide triphosphate hydrolases"/>
    <property type="match status" value="1"/>
</dbReference>
<dbReference type="SMART" id="SM00382">
    <property type="entry name" value="AAA"/>
    <property type="match status" value="1"/>
</dbReference>
<proteinExistence type="predicted"/>
<dbReference type="InterPro" id="IPR027417">
    <property type="entry name" value="P-loop_NTPase"/>
</dbReference>
<gene>
    <name evidence="2" type="ORF">SAMN06296036_117142</name>
</gene>
<organism evidence="2 3">
    <name type="scientific">Pseudobacteriovorax antillogorgiicola</name>
    <dbReference type="NCBI Taxonomy" id="1513793"/>
    <lineage>
        <taxon>Bacteria</taxon>
        <taxon>Pseudomonadati</taxon>
        <taxon>Bdellovibrionota</taxon>
        <taxon>Oligoflexia</taxon>
        <taxon>Oligoflexales</taxon>
        <taxon>Pseudobacteriovoracaceae</taxon>
        <taxon>Pseudobacteriovorax</taxon>
    </lineage>
</organism>
<dbReference type="SUPFAM" id="SSF52540">
    <property type="entry name" value="P-loop containing nucleoside triphosphate hydrolases"/>
    <property type="match status" value="1"/>
</dbReference>
<dbReference type="RefSeq" id="WP_132321948.1">
    <property type="nucleotide sequence ID" value="NZ_FWZT01000017.1"/>
</dbReference>
<dbReference type="PANTHER" id="PTHR42759">
    <property type="entry name" value="MOXR FAMILY PROTEIN"/>
    <property type="match status" value="1"/>
</dbReference>
<dbReference type="Pfam" id="PF07726">
    <property type="entry name" value="AAA_3"/>
    <property type="match status" value="1"/>
</dbReference>
<dbReference type="STRING" id="1513793.SAMN06296036_117142"/>
<dbReference type="PIRSF" id="PIRSF002849">
    <property type="entry name" value="AAA_ATPase_chaperone_MoxR_prd"/>
    <property type="match status" value="1"/>
</dbReference>
<dbReference type="InterPro" id="IPR011703">
    <property type="entry name" value="ATPase_AAA-3"/>
</dbReference>
<evidence type="ECO:0000259" key="1">
    <source>
        <dbReference type="SMART" id="SM00382"/>
    </source>
</evidence>
<dbReference type="EMBL" id="FWZT01000017">
    <property type="protein sequence ID" value="SMF55623.1"/>
    <property type="molecule type" value="Genomic_DNA"/>
</dbReference>
<keyword evidence="3" id="KW-1185">Reference proteome</keyword>
<dbReference type="PANTHER" id="PTHR42759:SF1">
    <property type="entry name" value="MAGNESIUM-CHELATASE SUBUNIT CHLD"/>
    <property type="match status" value="1"/>
</dbReference>
<dbReference type="Proteomes" id="UP000192907">
    <property type="component" value="Unassembled WGS sequence"/>
</dbReference>
<reference evidence="3" key="1">
    <citation type="submission" date="2017-04" db="EMBL/GenBank/DDBJ databases">
        <authorList>
            <person name="Varghese N."/>
            <person name="Submissions S."/>
        </authorList>
    </citation>
    <scope>NUCLEOTIDE SEQUENCE [LARGE SCALE GENOMIC DNA]</scope>
    <source>
        <strain evidence="3">RKEM611</strain>
    </source>
</reference>
<accession>A0A1Y6CBV2</accession>
<dbReference type="InterPro" id="IPR041628">
    <property type="entry name" value="ChlI/MoxR_AAA_lid"/>
</dbReference>
<dbReference type="OrthoDB" id="5289629at2"/>
<sequence>MPSTAESVTFEQAYELSKALQEKISLSIFGQEELITEAICCLLSGGHILMTGAPGLAKTTLVRVFAKYLSLNHGRIQFTPDLLPTDILGSDILNIDPESGKRSFEFSAGPVFVNLLLADEINRASPRTQSALLEAMQERTCTVGGTNHQLPQPFMVFATQNPFESEGAFPLPEAQLDRFLIHTLVRYPSQEAEERILTEHAKSSLIGETLAAHDQADYLMSLDKMKSLIDCCRRVRVDDELIQMINRLVRSSRPDDETCPKEFRQLIWYGAGPRAGISLISVSRAFALMNGSEQVRWEHVKRMAKPVLRHRIRLAAQASRDQITEDHMIDRMLEALESNYNLSAKGLS</sequence>
<dbReference type="InterPro" id="IPR003593">
    <property type="entry name" value="AAA+_ATPase"/>
</dbReference>
<dbReference type="Gene3D" id="1.10.8.80">
    <property type="entry name" value="Magnesium chelatase subunit I, C-Terminal domain"/>
    <property type="match status" value="1"/>
</dbReference>
<feature type="domain" description="AAA+ ATPase" evidence="1">
    <location>
        <begin position="44"/>
        <end position="189"/>
    </location>
</feature>